<dbReference type="AlphaFoldDB" id="A0A6A5V5N2"/>
<dbReference type="Proteomes" id="UP000800036">
    <property type="component" value="Unassembled WGS sequence"/>
</dbReference>
<evidence type="ECO:0000313" key="3">
    <source>
        <dbReference type="Proteomes" id="UP000800036"/>
    </source>
</evidence>
<evidence type="ECO:0000313" key="2">
    <source>
        <dbReference type="EMBL" id="KAF1968627.1"/>
    </source>
</evidence>
<feature type="transmembrane region" description="Helical" evidence="1">
    <location>
        <begin position="12"/>
        <end position="34"/>
    </location>
</feature>
<dbReference type="PROSITE" id="PS50096">
    <property type="entry name" value="IQ"/>
    <property type="match status" value="1"/>
</dbReference>
<keyword evidence="3" id="KW-1185">Reference proteome</keyword>
<feature type="transmembrane region" description="Helical" evidence="1">
    <location>
        <begin position="54"/>
        <end position="74"/>
    </location>
</feature>
<accession>A0A6A5V5N2</accession>
<reference evidence="2" key="1">
    <citation type="journal article" date="2020" name="Stud. Mycol.">
        <title>101 Dothideomycetes genomes: a test case for predicting lifestyles and emergence of pathogens.</title>
        <authorList>
            <person name="Haridas S."/>
            <person name="Albert R."/>
            <person name="Binder M."/>
            <person name="Bloem J."/>
            <person name="Labutti K."/>
            <person name="Salamov A."/>
            <person name="Andreopoulos B."/>
            <person name="Baker S."/>
            <person name="Barry K."/>
            <person name="Bills G."/>
            <person name="Bluhm B."/>
            <person name="Cannon C."/>
            <person name="Castanera R."/>
            <person name="Culley D."/>
            <person name="Daum C."/>
            <person name="Ezra D."/>
            <person name="Gonzalez J."/>
            <person name="Henrissat B."/>
            <person name="Kuo A."/>
            <person name="Liang C."/>
            <person name="Lipzen A."/>
            <person name="Lutzoni F."/>
            <person name="Magnuson J."/>
            <person name="Mondo S."/>
            <person name="Nolan M."/>
            <person name="Ohm R."/>
            <person name="Pangilinan J."/>
            <person name="Park H.-J."/>
            <person name="Ramirez L."/>
            <person name="Alfaro M."/>
            <person name="Sun H."/>
            <person name="Tritt A."/>
            <person name="Yoshinaga Y."/>
            <person name="Zwiers L.-H."/>
            <person name="Turgeon B."/>
            <person name="Goodwin S."/>
            <person name="Spatafora J."/>
            <person name="Crous P."/>
            <person name="Grigoriev I."/>
        </authorList>
    </citation>
    <scope>NUCLEOTIDE SEQUENCE</scope>
    <source>
        <strain evidence="2">CBS 107.79</strain>
    </source>
</reference>
<dbReference type="Pfam" id="PF12716">
    <property type="entry name" value="Apq12"/>
    <property type="match status" value="1"/>
</dbReference>
<proteinExistence type="predicted"/>
<evidence type="ECO:0000256" key="1">
    <source>
        <dbReference type="SAM" id="Phobius"/>
    </source>
</evidence>
<dbReference type="EMBL" id="ML976718">
    <property type="protein sequence ID" value="KAF1968627.1"/>
    <property type="molecule type" value="Genomic_DNA"/>
</dbReference>
<organism evidence="2 3">
    <name type="scientific">Bimuria novae-zelandiae CBS 107.79</name>
    <dbReference type="NCBI Taxonomy" id="1447943"/>
    <lineage>
        <taxon>Eukaryota</taxon>
        <taxon>Fungi</taxon>
        <taxon>Dikarya</taxon>
        <taxon>Ascomycota</taxon>
        <taxon>Pezizomycotina</taxon>
        <taxon>Dothideomycetes</taxon>
        <taxon>Pleosporomycetidae</taxon>
        <taxon>Pleosporales</taxon>
        <taxon>Massarineae</taxon>
        <taxon>Didymosphaeriaceae</taxon>
        <taxon>Bimuria</taxon>
    </lineage>
</organism>
<name>A0A6A5V5N2_9PLEO</name>
<keyword evidence="1" id="KW-1133">Transmembrane helix</keyword>
<protein>
    <submittedName>
        <fullName evidence="2">Uncharacterized protein</fullName>
    </submittedName>
</protein>
<feature type="transmembrane region" description="Helical" evidence="1">
    <location>
        <begin position="81"/>
        <end position="102"/>
    </location>
</feature>
<keyword evidence="1" id="KW-0472">Membrane</keyword>
<keyword evidence="1" id="KW-0812">Transmembrane</keyword>
<dbReference type="InterPro" id="IPR024316">
    <property type="entry name" value="APQ12"/>
</dbReference>
<dbReference type="OrthoDB" id="3559694at2759"/>
<sequence length="154" mass="17719">MDMIQDYLSLLHRLLPATLTNPLIQVITTLYGIYRTAYSHFSPLLTQVITQPDIASVLALVAILWFSLQIFGMLYRSVMFWVRLVWTLAKYALIIGVSLWIWNRGADGAIEDARGAAEFWTGEYQRFKGEAKAWKGAEEAQIRMQAQQRGYGWR</sequence>
<gene>
    <name evidence="2" type="ORF">BU23DRAFT_583147</name>
</gene>